<dbReference type="AlphaFoldDB" id="A0A2P2QCQ7"/>
<accession>A0A2P2QCQ7</accession>
<proteinExistence type="predicted"/>
<name>A0A2P2QCQ7_RHIMU</name>
<reference evidence="1" key="1">
    <citation type="submission" date="2018-02" db="EMBL/GenBank/DDBJ databases">
        <title>Rhizophora mucronata_Transcriptome.</title>
        <authorList>
            <person name="Meera S.P."/>
            <person name="Sreeshan A."/>
            <person name="Augustine A."/>
        </authorList>
    </citation>
    <scope>NUCLEOTIDE SEQUENCE</scope>
    <source>
        <tissue evidence="1">Leaf</tissue>
    </source>
</reference>
<protein>
    <submittedName>
        <fullName evidence="1">Uncharacterized protein</fullName>
    </submittedName>
</protein>
<dbReference type="EMBL" id="GGEC01084287">
    <property type="protein sequence ID" value="MBX64771.1"/>
    <property type="molecule type" value="Transcribed_RNA"/>
</dbReference>
<sequence>MDNELRLYLVDLTPRSALAQ</sequence>
<organism evidence="1">
    <name type="scientific">Rhizophora mucronata</name>
    <name type="common">Asiatic mangrove</name>
    <dbReference type="NCBI Taxonomy" id="61149"/>
    <lineage>
        <taxon>Eukaryota</taxon>
        <taxon>Viridiplantae</taxon>
        <taxon>Streptophyta</taxon>
        <taxon>Embryophyta</taxon>
        <taxon>Tracheophyta</taxon>
        <taxon>Spermatophyta</taxon>
        <taxon>Magnoliopsida</taxon>
        <taxon>eudicotyledons</taxon>
        <taxon>Gunneridae</taxon>
        <taxon>Pentapetalae</taxon>
        <taxon>rosids</taxon>
        <taxon>fabids</taxon>
        <taxon>Malpighiales</taxon>
        <taxon>Rhizophoraceae</taxon>
        <taxon>Rhizophora</taxon>
    </lineage>
</organism>
<evidence type="ECO:0000313" key="1">
    <source>
        <dbReference type="EMBL" id="MBX64771.1"/>
    </source>
</evidence>